<feature type="compositionally biased region" description="Polar residues" evidence="3">
    <location>
        <begin position="607"/>
        <end position="616"/>
    </location>
</feature>
<dbReference type="Gene3D" id="3.40.50.300">
    <property type="entry name" value="P-loop containing nucleotide triphosphate hydrolases"/>
    <property type="match status" value="1"/>
</dbReference>
<keyword evidence="2" id="KW-0067">ATP-binding</keyword>
<dbReference type="PANTHER" id="PTHR32309">
    <property type="entry name" value="TYROSINE-PROTEIN KINASE"/>
    <property type="match status" value="1"/>
</dbReference>
<gene>
    <name evidence="5" type="ORF">KDK_23200</name>
</gene>
<keyword evidence="4" id="KW-0812">Transmembrane</keyword>
<keyword evidence="4" id="KW-1133">Transmembrane helix</keyword>
<evidence type="ECO:0000256" key="3">
    <source>
        <dbReference type="SAM" id="MobiDB-lite"/>
    </source>
</evidence>
<keyword evidence="6" id="KW-1185">Reference proteome</keyword>
<dbReference type="Pfam" id="PF06564">
    <property type="entry name" value="CBP_BcsQ"/>
    <property type="match status" value="1"/>
</dbReference>
<feature type="compositionally biased region" description="Basic and acidic residues" evidence="3">
    <location>
        <begin position="652"/>
        <end position="666"/>
    </location>
</feature>
<dbReference type="PANTHER" id="PTHR32309:SF13">
    <property type="entry name" value="FERRIC ENTEROBACTIN TRANSPORT PROTEIN FEPE"/>
    <property type="match status" value="1"/>
</dbReference>
<dbReference type="InterPro" id="IPR005702">
    <property type="entry name" value="Wzc-like_C"/>
</dbReference>
<accession>A0A402AHD1</accession>
<proteinExistence type="predicted"/>
<feature type="transmembrane region" description="Helical" evidence="4">
    <location>
        <begin position="20"/>
        <end position="39"/>
    </location>
</feature>
<organism evidence="5 6">
    <name type="scientific">Dictyobacter kobayashii</name>
    <dbReference type="NCBI Taxonomy" id="2014872"/>
    <lineage>
        <taxon>Bacteria</taxon>
        <taxon>Bacillati</taxon>
        <taxon>Chloroflexota</taxon>
        <taxon>Ktedonobacteria</taxon>
        <taxon>Ktedonobacterales</taxon>
        <taxon>Dictyobacteraceae</taxon>
        <taxon>Dictyobacter</taxon>
    </lineage>
</organism>
<keyword evidence="1" id="KW-0547">Nucleotide-binding</keyword>
<evidence type="ECO:0000313" key="6">
    <source>
        <dbReference type="Proteomes" id="UP000287188"/>
    </source>
</evidence>
<protein>
    <recommendedName>
        <fullName evidence="7">Polysaccharide chain length determinant N-terminal domain-containing protein</fullName>
    </recommendedName>
</protein>
<dbReference type="InterPro" id="IPR027417">
    <property type="entry name" value="P-loop_NTPase"/>
</dbReference>
<dbReference type="AlphaFoldDB" id="A0A402AHD1"/>
<evidence type="ECO:0000256" key="2">
    <source>
        <dbReference type="ARBA" id="ARBA00022840"/>
    </source>
</evidence>
<dbReference type="CDD" id="cd05387">
    <property type="entry name" value="BY-kinase"/>
    <property type="match status" value="1"/>
</dbReference>
<evidence type="ECO:0000256" key="1">
    <source>
        <dbReference type="ARBA" id="ARBA00022741"/>
    </source>
</evidence>
<dbReference type="Proteomes" id="UP000287188">
    <property type="component" value="Unassembled WGS sequence"/>
</dbReference>
<dbReference type="SUPFAM" id="SSF52540">
    <property type="entry name" value="P-loop containing nucleoside triphosphate hydrolases"/>
    <property type="match status" value="1"/>
</dbReference>
<dbReference type="RefSeq" id="WP_126550042.1">
    <property type="nucleotide sequence ID" value="NZ_BIFS01000001.1"/>
</dbReference>
<sequence>MSIHATLRHYAWVIRHRCAFILLGITICTSVTYVVGMYLPPLYQATCILKVSATAMPDGDTLAHAQMLATNYTPLVTSPQVLQATAQKFPGLTVNQLQSMVTSSSIGTSQLISISVQATTATRAAQIANTAGNTFIQIQESRESAQLQTTLQQLSPLITTTRLKLDATQRQLGILQKEQGSGQAISQQQSLIDTYHNSYNQLLTHYSQLQIQKIHVPTLLSITQPATAPLQPIGPPLWLLSVVVAGLSCSLLICWVLVRDWLDASLKTVDDVIRGCGLAVLGQLPQTNNLKKSARLLDFSLHKLEPLRTAFAVVGMNLQVLYKGQPTLLCTGLNHRSGTSLVASQLALTLAHSGARVLLIDTNLQHPSQHIIFNLPNTQGLLNHLAEMQPITTNPAAWLAQWKTYVPNLWLLPTGITAAHSQSQISIPALTQLQQCLQGKNASGGHADATGLIDVIIFDTAPLEEGSLTQSLAAVADTSVLVIQARQTQPEQLNKAAKLLEQLQAPILGVVVNKRKARHYPYFYHQPHALTHGSDRHALVTPLTTQSVSQASCITEISPQVELPETPQPWQSRELLKPSTPVAIQSSLPAKLSLPSMRTSAPQRFTSLIPKTNSTPVHPETAAGQPENENEIYTAPELPIASSLPQQILAETTEKKNTPQFRRPDFWDGTTIESREQLT</sequence>
<feature type="region of interest" description="Disordered" evidence="3">
    <location>
        <begin position="607"/>
        <end position="627"/>
    </location>
</feature>
<keyword evidence="4" id="KW-0472">Membrane</keyword>
<comment type="caution">
    <text evidence="5">The sequence shown here is derived from an EMBL/GenBank/DDBJ whole genome shotgun (WGS) entry which is preliminary data.</text>
</comment>
<feature type="region of interest" description="Disordered" evidence="3">
    <location>
        <begin position="651"/>
        <end position="679"/>
    </location>
</feature>
<evidence type="ECO:0000256" key="4">
    <source>
        <dbReference type="SAM" id="Phobius"/>
    </source>
</evidence>
<evidence type="ECO:0000313" key="5">
    <source>
        <dbReference type="EMBL" id="GCE18520.1"/>
    </source>
</evidence>
<dbReference type="InterPro" id="IPR050445">
    <property type="entry name" value="Bact_polysacc_biosynth/exp"/>
</dbReference>
<evidence type="ECO:0008006" key="7">
    <source>
        <dbReference type="Google" id="ProtNLM"/>
    </source>
</evidence>
<dbReference type="EMBL" id="BIFS01000001">
    <property type="protein sequence ID" value="GCE18520.1"/>
    <property type="molecule type" value="Genomic_DNA"/>
</dbReference>
<dbReference type="OrthoDB" id="9794577at2"/>
<dbReference type="InterPro" id="IPR017746">
    <property type="entry name" value="Cellulose_synthase_operon_BcsQ"/>
</dbReference>
<reference evidence="6" key="1">
    <citation type="submission" date="2018-12" db="EMBL/GenBank/DDBJ databases">
        <title>Tengunoibacter tsumagoiensis gen. nov., sp. nov., Dictyobacter kobayashii sp. nov., D. alpinus sp. nov., and D. joshuensis sp. nov. and description of Dictyobacteraceae fam. nov. within the order Ktedonobacterales isolated from Tengu-no-mugimeshi.</title>
        <authorList>
            <person name="Wang C.M."/>
            <person name="Zheng Y."/>
            <person name="Sakai Y."/>
            <person name="Toyoda A."/>
            <person name="Minakuchi Y."/>
            <person name="Abe K."/>
            <person name="Yokota A."/>
            <person name="Yabe S."/>
        </authorList>
    </citation>
    <scope>NUCLEOTIDE SEQUENCE [LARGE SCALE GENOMIC DNA]</scope>
    <source>
        <strain evidence="6">Uno11</strain>
    </source>
</reference>
<name>A0A402AHD1_9CHLR</name>